<protein>
    <recommendedName>
        <fullName evidence="9">MFS transporter</fullName>
    </recommendedName>
</protein>
<dbReference type="PANTHER" id="PTHR23513:SF6">
    <property type="entry name" value="MAJOR FACILITATOR SUPERFAMILY ASSOCIATED DOMAIN-CONTAINING PROTEIN"/>
    <property type="match status" value="1"/>
</dbReference>
<evidence type="ECO:0000256" key="2">
    <source>
        <dbReference type="ARBA" id="ARBA00022475"/>
    </source>
</evidence>
<keyword evidence="8" id="KW-1185">Reference proteome</keyword>
<sequence length="409" mass="43445">MSKFVEAIFPERLGRSFRWLVTSSWVSNIGDGIAMAAGPLLVASQTSSPFLVALAALLNKLPWLVLGLWAGAIADRVDRRRLVMVVNLLRVGVVAALCAIIVTDVVNITLVLAVMLALGVAEVFADTAGQTLMPMLVDKKDLAIGQARLQAGFLTANQLVGPPLGAVLFAAGTVWPFVVEGVATVLAVLLVARVVTPPGPVRDGAGTHVLKDIAEGLHWVWHAPAVRTLMLTILTFNITYAAPMGVLVLYATEHLGMSKTGFGLLTTTMAVGGLLSTTAFDKLQRRYRFATLMRVALSCEVAWHLALALNTTQWGAFVAMFGFGVYSFVWGAISRAVQQRATPIELQGRVASLNMVSIFAGIMVGNALGGVIAEHWGLAAPFWFGFVGAGITLAVIWRALGHIAHDDAG</sequence>
<keyword evidence="2" id="KW-1003">Cell membrane</keyword>
<keyword evidence="5 6" id="KW-0472">Membrane</keyword>
<feature type="transmembrane region" description="Helical" evidence="6">
    <location>
        <begin position="50"/>
        <end position="70"/>
    </location>
</feature>
<dbReference type="RefSeq" id="WP_344101602.1">
    <property type="nucleotide sequence ID" value="NZ_BAAANL010000003.1"/>
</dbReference>
<dbReference type="InterPro" id="IPR011701">
    <property type="entry name" value="MFS"/>
</dbReference>
<feature type="transmembrane region" description="Helical" evidence="6">
    <location>
        <begin position="262"/>
        <end position="280"/>
    </location>
</feature>
<dbReference type="CDD" id="cd06173">
    <property type="entry name" value="MFS_MefA_like"/>
    <property type="match status" value="1"/>
</dbReference>
<evidence type="ECO:0008006" key="9">
    <source>
        <dbReference type="Google" id="ProtNLM"/>
    </source>
</evidence>
<evidence type="ECO:0000256" key="1">
    <source>
        <dbReference type="ARBA" id="ARBA00004651"/>
    </source>
</evidence>
<feature type="transmembrane region" description="Helical" evidence="6">
    <location>
        <begin position="353"/>
        <end position="373"/>
    </location>
</feature>
<dbReference type="Proteomes" id="UP001501094">
    <property type="component" value="Unassembled WGS sequence"/>
</dbReference>
<feature type="transmembrane region" description="Helical" evidence="6">
    <location>
        <begin position="82"/>
        <end position="102"/>
    </location>
</feature>
<evidence type="ECO:0000313" key="8">
    <source>
        <dbReference type="Proteomes" id="UP001501094"/>
    </source>
</evidence>
<evidence type="ECO:0000256" key="6">
    <source>
        <dbReference type="SAM" id="Phobius"/>
    </source>
</evidence>
<feature type="transmembrane region" description="Helical" evidence="6">
    <location>
        <begin position="315"/>
        <end position="333"/>
    </location>
</feature>
<evidence type="ECO:0000256" key="5">
    <source>
        <dbReference type="ARBA" id="ARBA00023136"/>
    </source>
</evidence>
<feature type="transmembrane region" description="Helical" evidence="6">
    <location>
        <begin position="20"/>
        <end position="44"/>
    </location>
</feature>
<dbReference type="EMBL" id="BAAANL010000003">
    <property type="protein sequence ID" value="GAA1860188.1"/>
    <property type="molecule type" value="Genomic_DNA"/>
</dbReference>
<feature type="transmembrane region" description="Helical" evidence="6">
    <location>
        <begin position="379"/>
        <end position="400"/>
    </location>
</feature>
<comment type="subcellular location">
    <subcellularLocation>
        <location evidence="1">Cell membrane</location>
        <topology evidence="1">Multi-pass membrane protein</topology>
    </subcellularLocation>
</comment>
<proteinExistence type="predicted"/>
<comment type="caution">
    <text evidence="7">The sequence shown here is derived from an EMBL/GenBank/DDBJ whole genome shotgun (WGS) entry which is preliminary data.</text>
</comment>
<reference evidence="7 8" key="1">
    <citation type="journal article" date="2019" name="Int. J. Syst. Evol. Microbiol.">
        <title>The Global Catalogue of Microorganisms (GCM) 10K type strain sequencing project: providing services to taxonomists for standard genome sequencing and annotation.</title>
        <authorList>
            <consortium name="The Broad Institute Genomics Platform"/>
            <consortium name="The Broad Institute Genome Sequencing Center for Infectious Disease"/>
            <person name="Wu L."/>
            <person name="Ma J."/>
        </authorList>
    </citation>
    <scope>NUCLEOTIDE SEQUENCE [LARGE SCALE GENOMIC DNA]</scope>
    <source>
        <strain evidence="7 8">JCM 14326</strain>
    </source>
</reference>
<dbReference type="Pfam" id="PF07690">
    <property type="entry name" value="MFS_1"/>
    <property type="match status" value="1"/>
</dbReference>
<feature type="transmembrane region" description="Helical" evidence="6">
    <location>
        <begin position="229"/>
        <end position="250"/>
    </location>
</feature>
<accession>A0ABN2NAA5</accession>
<dbReference type="SUPFAM" id="SSF103473">
    <property type="entry name" value="MFS general substrate transporter"/>
    <property type="match status" value="1"/>
</dbReference>
<evidence type="ECO:0000256" key="4">
    <source>
        <dbReference type="ARBA" id="ARBA00022989"/>
    </source>
</evidence>
<name>A0ABN2NAA5_9MICO</name>
<keyword evidence="3 6" id="KW-0812">Transmembrane</keyword>
<dbReference type="PANTHER" id="PTHR23513">
    <property type="entry name" value="INTEGRAL MEMBRANE EFFLUX PROTEIN-RELATED"/>
    <property type="match status" value="1"/>
</dbReference>
<evidence type="ECO:0000313" key="7">
    <source>
        <dbReference type="EMBL" id="GAA1860188.1"/>
    </source>
</evidence>
<organism evidence="7 8">
    <name type="scientific">Myceligenerans crystallogenes</name>
    <dbReference type="NCBI Taxonomy" id="316335"/>
    <lineage>
        <taxon>Bacteria</taxon>
        <taxon>Bacillati</taxon>
        <taxon>Actinomycetota</taxon>
        <taxon>Actinomycetes</taxon>
        <taxon>Micrococcales</taxon>
        <taxon>Promicromonosporaceae</taxon>
        <taxon>Myceligenerans</taxon>
    </lineage>
</organism>
<gene>
    <name evidence="7" type="ORF">GCM10009751_17150</name>
</gene>
<evidence type="ECO:0000256" key="3">
    <source>
        <dbReference type="ARBA" id="ARBA00022692"/>
    </source>
</evidence>
<dbReference type="InterPro" id="IPR036259">
    <property type="entry name" value="MFS_trans_sf"/>
</dbReference>
<keyword evidence="4 6" id="KW-1133">Transmembrane helix</keyword>
<dbReference type="Gene3D" id="1.20.1250.20">
    <property type="entry name" value="MFS general substrate transporter like domains"/>
    <property type="match status" value="1"/>
</dbReference>
<feature type="transmembrane region" description="Helical" evidence="6">
    <location>
        <begin position="108"/>
        <end position="125"/>
    </location>
</feature>